<dbReference type="EMBL" id="JAOQKC010000013">
    <property type="protein sequence ID" value="MCU6697391.1"/>
    <property type="molecule type" value="Genomic_DNA"/>
</dbReference>
<evidence type="ECO:0000313" key="6">
    <source>
        <dbReference type="Proteomes" id="UP001652461"/>
    </source>
</evidence>
<keyword evidence="3 5" id="KW-0378">Hydrolase</keyword>
<dbReference type="PANTHER" id="PTHR46470">
    <property type="entry name" value="N-ACYLNEURAMINATE-9-PHOSPHATASE"/>
    <property type="match status" value="1"/>
</dbReference>
<dbReference type="PANTHER" id="PTHR46470:SF2">
    <property type="entry name" value="GLYCERALDEHYDE 3-PHOSPHATE PHOSPHATASE"/>
    <property type="match status" value="1"/>
</dbReference>
<keyword evidence="6" id="KW-1185">Reference proteome</keyword>
<accession>A0ABT2RYI7</accession>
<dbReference type="RefSeq" id="WP_262670811.1">
    <property type="nucleotide sequence ID" value="NZ_JAOQKC010000013.1"/>
</dbReference>
<evidence type="ECO:0000256" key="4">
    <source>
        <dbReference type="ARBA" id="ARBA00022842"/>
    </source>
</evidence>
<dbReference type="Gene3D" id="3.40.50.1000">
    <property type="entry name" value="HAD superfamily/HAD-like"/>
    <property type="match status" value="1"/>
</dbReference>
<dbReference type="SUPFAM" id="SSF56784">
    <property type="entry name" value="HAD-like"/>
    <property type="match status" value="1"/>
</dbReference>
<evidence type="ECO:0000313" key="5">
    <source>
        <dbReference type="EMBL" id="MCU6697391.1"/>
    </source>
</evidence>
<dbReference type="InterPro" id="IPR006439">
    <property type="entry name" value="HAD-SF_hydro_IA"/>
</dbReference>
<organism evidence="5 6">
    <name type="scientific">Laedolimicola ammoniilytica</name>
    <dbReference type="NCBI Taxonomy" id="2981771"/>
    <lineage>
        <taxon>Bacteria</taxon>
        <taxon>Bacillati</taxon>
        <taxon>Bacillota</taxon>
        <taxon>Clostridia</taxon>
        <taxon>Lachnospirales</taxon>
        <taxon>Lachnospiraceae</taxon>
        <taxon>Laedolimicola</taxon>
    </lineage>
</organism>
<dbReference type="SFLD" id="SFLDG01129">
    <property type="entry name" value="C1.5:_HAD__Beta-PGM__Phosphata"/>
    <property type="match status" value="1"/>
</dbReference>
<dbReference type="Proteomes" id="UP001652461">
    <property type="component" value="Unassembled WGS sequence"/>
</dbReference>
<name>A0ABT2RYI7_9FIRM</name>
<sequence>MIKEVIFDIDDTLYDYEKGHAAGVRQMQEYAEQELGVSGEEFEREYRRQHADIKKRLGTDDATIHSRSIRIQNMLEHWGKPLFPHVTKLYHAYWDTLHAVSEPEPGSIEAVRSLREMGVRVGIGSDMTFRMQYEKLGKFGFGPYINHMVTSQEAGHEKPHPDFMALCIEKAGCRPDEIVFMGDNFRKDVEGSVLAGMHGVWYRAKEKPLPEDAKIGPESYQIIRHYDELIPYIKSIR</sequence>
<protein>
    <submittedName>
        <fullName evidence="5">HAD family hydrolase</fullName>
    </submittedName>
</protein>
<keyword evidence="4" id="KW-0460">Magnesium</keyword>
<evidence type="ECO:0000256" key="1">
    <source>
        <dbReference type="ARBA" id="ARBA00001946"/>
    </source>
</evidence>
<evidence type="ECO:0000256" key="3">
    <source>
        <dbReference type="ARBA" id="ARBA00022801"/>
    </source>
</evidence>
<dbReference type="Pfam" id="PF00702">
    <property type="entry name" value="Hydrolase"/>
    <property type="match status" value="1"/>
</dbReference>
<proteinExistence type="predicted"/>
<evidence type="ECO:0000256" key="2">
    <source>
        <dbReference type="ARBA" id="ARBA00022723"/>
    </source>
</evidence>
<reference evidence="5 6" key="1">
    <citation type="journal article" date="2021" name="ISME Commun">
        <title>Automated analysis of genomic sequences facilitates high-throughput and comprehensive description of bacteria.</title>
        <authorList>
            <person name="Hitch T.C.A."/>
        </authorList>
    </citation>
    <scope>NUCLEOTIDE SEQUENCE [LARGE SCALE GENOMIC DNA]</scope>
    <source>
        <strain evidence="5 6">Sanger_04</strain>
    </source>
</reference>
<dbReference type="PRINTS" id="PR00413">
    <property type="entry name" value="HADHALOGNASE"/>
</dbReference>
<dbReference type="NCBIfam" id="TIGR01549">
    <property type="entry name" value="HAD-SF-IA-v1"/>
    <property type="match status" value="1"/>
</dbReference>
<comment type="caution">
    <text evidence="5">The sequence shown here is derived from an EMBL/GenBank/DDBJ whole genome shotgun (WGS) entry which is preliminary data.</text>
</comment>
<dbReference type="InterPro" id="IPR051400">
    <property type="entry name" value="HAD-like_hydrolase"/>
</dbReference>
<dbReference type="InterPro" id="IPR036412">
    <property type="entry name" value="HAD-like_sf"/>
</dbReference>
<dbReference type="GO" id="GO:0016787">
    <property type="term" value="F:hydrolase activity"/>
    <property type="evidence" value="ECO:0007669"/>
    <property type="project" value="UniProtKB-KW"/>
</dbReference>
<comment type="cofactor">
    <cofactor evidence="1">
        <name>Mg(2+)</name>
        <dbReference type="ChEBI" id="CHEBI:18420"/>
    </cofactor>
</comment>
<dbReference type="SFLD" id="SFLDS00003">
    <property type="entry name" value="Haloacid_Dehalogenase"/>
    <property type="match status" value="1"/>
</dbReference>
<dbReference type="InterPro" id="IPR023214">
    <property type="entry name" value="HAD_sf"/>
</dbReference>
<dbReference type="Gene3D" id="1.10.150.520">
    <property type="match status" value="1"/>
</dbReference>
<gene>
    <name evidence="5" type="ORF">OCV63_10840</name>
</gene>
<keyword evidence="2" id="KW-0479">Metal-binding</keyword>